<dbReference type="InterPro" id="IPR013517">
    <property type="entry name" value="FG-GAP"/>
</dbReference>
<feature type="signal peptide" evidence="2">
    <location>
        <begin position="1"/>
        <end position="25"/>
    </location>
</feature>
<dbReference type="Proteomes" id="UP000295706">
    <property type="component" value="Unassembled WGS sequence"/>
</dbReference>
<evidence type="ECO:0000313" key="4">
    <source>
        <dbReference type="EMBL" id="TDB59852.1"/>
    </source>
</evidence>
<dbReference type="AlphaFoldDB" id="A0A4R4K071"/>
<protein>
    <submittedName>
        <fullName evidence="4">RNA-binding protein</fullName>
    </submittedName>
</protein>
<dbReference type="InterPro" id="IPR028994">
    <property type="entry name" value="Integrin_alpha_N"/>
</dbReference>
<evidence type="ECO:0000313" key="5">
    <source>
        <dbReference type="Proteomes" id="UP000295706"/>
    </source>
</evidence>
<dbReference type="PANTHER" id="PTHR16026">
    <property type="entry name" value="CARTILAGE ACIDIC PROTEIN 1"/>
    <property type="match status" value="1"/>
</dbReference>
<sequence>MLQKIILKKYLHVLCLTGLSAIFLAGCQESGSDEKKWEGEPLFKRLHPDSSGIAFVNEVANTPEFSFLDYLYFYNGGGVSAGDINNDGLTDLYFVSNQGKNKLYLNKGNFKFEEVAEKAGVTGKATWQTGVTMADVNGDGFLDLYVCAVSNYKGLTGSNELYINNGDGTFTERAKEFGLAFEGFSTQAAFFDYDHDGDLDVYLLTHAVHTSLSYGRVSTRALTRDTEAGDYLFRNEGGKRFTDVSEKAGIYAAPMGYGLGISVGDLNDDGWDDIYVANDFHEDDYYYINNQDGTFTEALRRHFSHTSKFSMGNDMADLNNDGLLDVFTVDMYPEDPAVEKATAGEDPLDVYLYKLQFGFYNQYTRNTLQLNLGGERFVDVGAMSGVAATDWSWSPLLADFDNDGIKDIFVSNGIVRRPNDLEYLKFVSSPEVTMQVVRRETLDREMISRMPDGRAHNYLYQGTDSLPYIDRSFDWGFGDANYANGALYADLDNDGDLDLITNNINELAGIYENQANRTQANSYLKVSLKGDQLNTFGVGAKVYIKTAKGWHYQHNMPTRGFMSSVEPTLTFGVGKATILDSVVVVWPDQKAEIRTAVKPNQLLTFRQTAATTSFSFRKPKPPIFENISTATLLDYKHIENAYYDFTREPLMPFKVSTEGPAMAIGDVNGDGLDDMYLGGAKLQPGQLYLQQPGGTWMRKNEMALQRDTLYEDVDAIFFDADNDKDLDLYVVSGGNEFFGEAPALLDRLYRNDGKGNFVQDAKALPAMFANKGCVVPFDYDNDGDIDLFVGGRVTAYAYGNIPDSYLLINDGKGNFSDGTATFAPELRKAGMVTDAVWSDFDGDGDVDLLVVGDWMPVRVFKNEKGKLSPQETSLNQRTGFWQVIEKADLDGDGDDDYVVGNMGTNTKFRRGAGGKLRMYAGDFLNVNKMDHLLAYSVEDKFYPVSLKDEISKSIPYINQRFPNYRDFSGKTIEQIFKSNELDAAELREVNTFESIWIENKGKGEFVVHPLPFLAQASKVFAVEISDINGDKKPDIILGGNFYSVSTYQGRYDGSHGLILENAGKGQWKTLLPTDTGFLLDGEIRHIKAVRTPTGTVFAVIRNNDTPLFFKPKP</sequence>
<dbReference type="PROSITE" id="PS51257">
    <property type="entry name" value="PROKAR_LIPOPROTEIN"/>
    <property type="match status" value="1"/>
</dbReference>
<dbReference type="SUPFAM" id="SSF69318">
    <property type="entry name" value="Integrin alpha N-terminal domain"/>
    <property type="match status" value="3"/>
</dbReference>
<dbReference type="Pfam" id="PF13517">
    <property type="entry name" value="FG-GAP_3"/>
    <property type="match status" value="6"/>
</dbReference>
<feature type="domain" description="ASPIC/UnbV" evidence="3">
    <location>
        <begin position="537"/>
        <end position="604"/>
    </location>
</feature>
<dbReference type="InterPro" id="IPR027039">
    <property type="entry name" value="Crtac1"/>
</dbReference>
<dbReference type="OrthoDB" id="9816120at2"/>
<dbReference type="PANTHER" id="PTHR16026:SF0">
    <property type="entry name" value="CARTILAGE ACIDIC PROTEIN 1"/>
    <property type="match status" value="1"/>
</dbReference>
<dbReference type="EMBL" id="SMJU01000019">
    <property type="protein sequence ID" value="TDB59852.1"/>
    <property type="molecule type" value="Genomic_DNA"/>
</dbReference>
<comment type="caution">
    <text evidence="4">The sequence shown here is derived from an EMBL/GenBank/DDBJ whole genome shotgun (WGS) entry which is preliminary data.</text>
</comment>
<keyword evidence="1 2" id="KW-0732">Signal</keyword>
<dbReference type="Gene3D" id="2.130.10.130">
    <property type="entry name" value="Integrin alpha, N-terminal"/>
    <property type="match status" value="3"/>
</dbReference>
<keyword evidence="5" id="KW-1185">Reference proteome</keyword>
<gene>
    <name evidence="4" type="ORF">EZE20_22130</name>
</gene>
<accession>A0A4R4K071</accession>
<reference evidence="4 5" key="1">
    <citation type="submission" date="2019-02" db="EMBL/GenBank/DDBJ databases">
        <title>Arundinibacter roseus gen. nov., sp. nov., a new member of the family Cytophagaceae.</title>
        <authorList>
            <person name="Szuroczki S."/>
            <person name="Khayer B."/>
            <person name="Sproer C."/>
            <person name="Toumi M."/>
            <person name="Szabo A."/>
            <person name="Felfoldi T."/>
            <person name="Schumann P."/>
            <person name="Toth E."/>
        </authorList>
    </citation>
    <scope>NUCLEOTIDE SEQUENCE [LARGE SCALE GENOMIC DNA]</scope>
    <source>
        <strain evidence="4 5">DMA-k-7a</strain>
    </source>
</reference>
<dbReference type="RefSeq" id="WP_132121859.1">
    <property type="nucleotide sequence ID" value="NZ_SMJU01000019.1"/>
</dbReference>
<organism evidence="4 5">
    <name type="scientific">Arundinibacter roseus</name>
    <dbReference type="NCBI Taxonomy" id="2070510"/>
    <lineage>
        <taxon>Bacteria</taxon>
        <taxon>Pseudomonadati</taxon>
        <taxon>Bacteroidota</taxon>
        <taxon>Cytophagia</taxon>
        <taxon>Cytophagales</taxon>
        <taxon>Spirosomataceae</taxon>
        <taxon>Arundinibacter</taxon>
    </lineage>
</organism>
<evidence type="ECO:0000259" key="3">
    <source>
        <dbReference type="Pfam" id="PF07593"/>
    </source>
</evidence>
<name>A0A4R4K071_9BACT</name>
<dbReference type="InterPro" id="IPR011519">
    <property type="entry name" value="UnbV_ASPIC"/>
</dbReference>
<evidence type="ECO:0000256" key="2">
    <source>
        <dbReference type="SAM" id="SignalP"/>
    </source>
</evidence>
<feature type="chain" id="PRO_5021017874" evidence="2">
    <location>
        <begin position="26"/>
        <end position="1113"/>
    </location>
</feature>
<dbReference type="Pfam" id="PF07593">
    <property type="entry name" value="UnbV_ASPIC"/>
    <property type="match status" value="1"/>
</dbReference>
<proteinExistence type="predicted"/>
<evidence type="ECO:0000256" key="1">
    <source>
        <dbReference type="ARBA" id="ARBA00022729"/>
    </source>
</evidence>